<dbReference type="InterPro" id="IPR057347">
    <property type="entry name" value="TANGO6_N"/>
</dbReference>
<dbReference type="OrthoDB" id="39591at2759"/>
<dbReference type="CTD" id="79613"/>
<dbReference type="GO" id="GO:0009306">
    <property type="term" value="P:protein secretion"/>
    <property type="evidence" value="ECO:0007669"/>
    <property type="project" value="TreeGrafter"/>
</dbReference>
<dbReference type="AlphaFoldDB" id="A0A7M7JFZ8"/>
<sequence length="964" mass="108186">MLANGLFGVLEKLKDDDWENCQSIQKHISDGPIPISTDPSWRKVQHISLLLDELSRTAFTDSKESVILSVSQRKTLSQTFDFLVGYSIRPNLLPAVWRSTQKTPASEPVRALQEHRRLVGSINLLLYFASIHQFGSLLYEKHLADILITMFQLCHAPIRKVSIENCKKTSLEGRELSIYVWLTHGLEIKDENETITVESVVAEMKSDRMGLLPKLDNLLATVFQPAMIKCLLEILSHANPAWLRKACSSRLSNALLRKNGLAHLLTAVSDSLGADIAEWKRMENFALLVARCPSFIDQESYFMNIGDQLRSIMYICKDLAQFRLIVAVLNSLLACNSILAIEHVFCKCFKNFVDVLRGLGAVSSEELRQHFEFVSNALDLLPHDAVLLEAFATLMPVYLKVAAFSHKSASSMTQQATEMVAKLTDKIEEGPLIAIGIFDPSEIRFQMHPHVNASFANNGGVQLTTTDDDNVTDNAFQLNANTYVELFISLGKTQFRLIPRLFFVLLSKFDQLKEDASPKKGIFFGVFVASLITAFEPLVQKSLKADVELMTEFTLVNLQRYCLTPSATNDDDSLTLILGMLETLTSNSDQLSLTGLSRLKLASKLLKDISGPLTDRCNDLVKIIDELEVAGNVKSFKDPVPFLSWKFAPIATKALLNIEWNQADSSAPDEDLVDWREPTLEELIAKRIQKNQKSNRASIYGTTSIYRSVKHELHSPDIAIRGHGFIQLRKLLSARNSEAVKDIDTIVNLCRQGMEESDSYIYLGAVQCFAQLVELDTARQLPVLIDVLSGVSTKDNRIRVLLAECLARCVPSFGDMMSVYSKRLIEVLFGCCSDEEELIRVFGCSLLGEVIARLLNVERIFHQSLNIIVALMTSDESDMVRLAAAEGLATLLKNIDKSILARDYGGEVRDLHRVVKHLYARTENQRLQYHLQEVLFALGDLAKKLLRGRGIDKHCSSRMREMRL</sequence>
<dbReference type="EnsemblMetazoa" id="XM_022795497">
    <property type="protein sequence ID" value="XP_022651232"/>
    <property type="gene ID" value="LOC111246233"/>
</dbReference>
<evidence type="ECO:0000256" key="2">
    <source>
        <dbReference type="ARBA" id="ARBA00022737"/>
    </source>
</evidence>
<dbReference type="Pfam" id="PF02985">
    <property type="entry name" value="HEAT"/>
    <property type="match status" value="1"/>
</dbReference>
<dbReference type="InterPro" id="IPR011989">
    <property type="entry name" value="ARM-like"/>
</dbReference>
<feature type="domain" description="TANGO6 N-terminal" evidence="6">
    <location>
        <begin position="67"/>
        <end position="168"/>
    </location>
</feature>
<reference evidence="7" key="1">
    <citation type="submission" date="2021-01" db="UniProtKB">
        <authorList>
            <consortium name="EnsemblMetazoa"/>
        </authorList>
    </citation>
    <scope>IDENTIFICATION</scope>
</reference>
<evidence type="ECO:0000259" key="6">
    <source>
        <dbReference type="Pfam" id="PF25267"/>
    </source>
</evidence>
<keyword evidence="8" id="KW-1185">Reference proteome</keyword>
<dbReference type="InParanoid" id="A0A7M7JFZ8"/>
<evidence type="ECO:0000259" key="4">
    <source>
        <dbReference type="Pfam" id="PF10363"/>
    </source>
</evidence>
<dbReference type="InterPro" id="IPR057407">
    <property type="entry name" value="HEAT_TANGO6"/>
</dbReference>
<organism evidence="7 8">
    <name type="scientific">Varroa destructor</name>
    <name type="common">Honeybee mite</name>
    <dbReference type="NCBI Taxonomy" id="109461"/>
    <lineage>
        <taxon>Eukaryota</taxon>
        <taxon>Metazoa</taxon>
        <taxon>Ecdysozoa</taxon>
        <taxon>Arthropoda</taxon>
        <taxon>Chelicerata</taxon>
        <taxon>Arachnida</taxon>
        <taxon>Acari</taxon>
        <taxon>Parasitiformes</taxon>
        <taxon>Mesostigmata</taxon>
        <taxon>Gamasina</taxon>
        <taxon>Dermanyssoidea</taxon>
        <taxon>Varroidae</taxon>
        <taxon>Varroa</taxon>
    </lineage>
</organism>
<dbReference type="InterPro" id="IPR016024">
    <property type="entry name" value="ARM-type_fold"/>
</dbReference>
<proteinExistence type="inferred from homology"/>
<dbReference type="PANTHER" id="PTHR20959:SF1">
    <property type="entry name" value="TRANSPORT AND GOLGI ORGANIZATION PROTEIN 6 HOMOLOG"/>
    <property type="match status" value="1"/>
</dbReference>
<feature type="domain" description="RNA polymerase II assembly factor Rtp1 C-terminal" evidence="4">
    <location>
        <begin position="707"/>
        <end position="815"/>
    </location>
</feature>
<accession>A0A7M7JFZ8</accession>
<dbReference type="InterPro" id="IPR039600">
    <property type="entry name" value="TANGO6/Rtp1"/>
</dbReference>
<dbReference type="InterPro" id="IPR021133">
    <property type="entry name" value="HEAT_type_2"/>
</dbReference>
<keyword evidence="2" id="KW-0677">Repeat</keyword>
<name>A0A7M7JFZ8_VARDE</name>
<dbReference type="Gene3D" id="1.25.10.10">
    <property type="entry name" value="Leucine-rich Repeat Variant"/>
    <property type="match status" value="1"/>
</dbReference>
<dbReference type="Pfam" id="PF10363">
    <property type="entry name" value="RTP1_C1"/>
    <property type="match status" value="1"/>
</dbReference>
<dbReference type="OMA" id="ASETIMC"/>
<evidence type="ECO:0000313" key="8">
    <source>
        <dbReference type="Proteomes" id="UP000594260"/>
    </source>
</evidence>
<dbReference type="PROSITE" id="PS50077">
    <property type="entry name" value="HEAT_REPEAT"/>
    <property type="match status" value="1"/>
</dbReference>
<dbReference type="SUPFAM" id="SSF48371">
    <property type="entry name" value="ARM repeat"/>
    <property type="match status" value="1"/>
</dbReference>
<feature type="domain" description="TANGO6 HEAT repeat" evidence="5">
    <location>
        <begin position="255"/>
        <end position="475"/>
    </location>
</feature>
<comment type="similarity">
    <text evidence="1">Belongs to the Tango6 family.</text>
</comment>
<evidence type="ECO:0008006" key="9">
    <source>
        <dbReference type="Google" id="ProtNLM"/>
    </source>
</evidence>
<dbReference type="GeneID" id="111246233"/>
<dbReference type="InterPro" id="IPR019451">
    <property type="entry name" value="Rtp1_C1"/>
</dbReference>
<evidence type="ECO:0000259" key="5">
    <source>
        <dbReference type="Pfam" id="PF23565"/>
    </source>
</evidence>
<dbReference type="Proteomes" id="UP000594260">
    <property type="component" value="Unplaced"/>
</dbReference>
<evidence type="ECO:0000256" key="1">
    <source>
        <dbReference type="ARBA" id="ARBA00005724"/>
    </source>
</evidence>
<dbReference type="Pfam" id="PF25267">
    <property type="entry name" value="TANGO6_N"/>
    <property type="match status" value="1"/>
</dbReference>
<feature type="repeat" description="HEAT" evidence="3">
    <location>
        <begin position="865"/>
        <end position="903"/>
    </location>
</feature>
<dbReference type="PANTHER" id="PTHR20959">
    <property type="entry name" value="TRANSPORT AND GOLGI ORGANIZATION PROTEIN 6 FAMILY MEMBER"/>
    <property type="match status" value="1"/>
</dbReference>
<dbReference type="KEGG" id="vde:111246233"/>
<protein>
    <recommendedName>
        <fullName evidence="9">RNA polymerase II assembly factor Rtp1 C-terminal domain-containing protein</fullName>
    </recommendedName>
</protein>
<dbReference type="RefSeq" id="XP_022651231.1">
    <property type="nucleotide sequence ID" value="XM_022795496.1"/>
</dbReference>
<dbReference type="RefSeq" id="XP_022651232.1">
    <property type="nucleotide sequence ID" value="XM_022795497.1"/>
</dbReference>
<dbReference type="InterPro" id="IPR000357">
    <property type="entry name" value="HEAT"/>
</dbReference>
<evidence type="ECO:0000313" key="7">
    <source>
        <dbReference type="EnsemblMetazoa" id="XP_022651232"/>
    </source>
</evidence>
<dbReference type="Pfam" id="PF23565">
    <property type="entry name" value="ARM_TANGO6"/>
    <property type="match status" value="1"/>
</dbReference>
<evidence type="ECO:0000256" key="3">
    <source>
        <dbReference type="PROSITE-ProRule" id="PRU00103"/>
    </source>
</evidence>
<dbReference type="EnsemblMetazoa" id="XM_022795496">
    <property type="protein sequence ID" value="XP_022651231"/>
    <property type="gene ID" value="LOC111246233"/>
</dbReference>